<feature type="transmembrane region" description="Helical" evidence="7">
    <location>
        <begin position="126"/>
        <end position="145"/>
    </location>
</feature>
<feature type="domain" description="Cation/H+ exchanger transmembrane" evidence="8">
    <location>
        <begin position="78"/>
        <end position="459"/>
    </location>
</feature>
<dbReference type="AlphaFoldDB" id="A0A2S0P6L5"/>
<organism evidence="9 10">
    <name type="scientific">Microvirgula aerodenitrificans</name>
    <dbReference type="NCBI Taxonomy" id="57480"/>
    <lineage>
        <taxon>Bacteria</taxon>
        <taxon>Pseudomonadati</taxon>
        <taxon>Pseudomonadota</taxon>
        <taxon>Betaproteobacteria</taxon>
        <taxon>Neisseriales</taxon>
        <taxon>Aquaspirillaceae</taxon>
        <taxon>Microvirgula</taxon>
    </lineage>
</organism>
<dbReference type="GO" id="GO:0016020">
    <property type="term" value="C:membrane"/>
    <property type="evidence" value="ECO:0007669"/>
    <property type="project" value="UniProtKB-SubCell"/>
</dbReference>
<feature type="transmembrane region" description="Helical" evidence="7">
    <location>
        <begin position="438"/>
        <end position="460"/>
    </location>
</feature>
<dbReference type="STRING" id="1122240.GCA_000620105_03359"/>
<dbReference type="OrthoDB" id="9793589at2"/>
<evidence type="ECO:0000313" key="9">
    <source>
        <dbReference type="EMBL" id="AVY92975.1"/>
    </source>
</evidence>
<feature type="transmembrane region" description="Helical" evidence="7">
    <location>
        <begin position="157"/>
        <end position="180"/>
    </location>
</feature>
<proteinExistence type="predicted"/>
<evidence type="ECO:0000256" key="1">
    <source>
        <dbReference type="ARBA" id="ARBA00004141"/>
    </source>
</evidence>
<dbReference type="InterPro" id="IPR050794">
    <property type="entry name" value="CPA2_transporter"/>
</dbReference>
<dbReference type="EMBL" id="CP028519">
    <property type="protein sequence ID" value="AVY92975.1"/>
    <property type="molecule type" value="Genomic_DNA"/>
</dbReference>
<feature type="transmembrane region" description="Helical" evidence="7">
    <location>
        <begin position="5"/>
        <end position="26"/>
    </location>
</feature>
<feature type="transmembrane region" description="Helical" evidence="7">
    <location>
        <begin position="293"/>
        <end position="310"/>
    </location>
</feature>
<evidence type="ECO:0000256" key="4">
    <source>
        <dbReference type="ARBA" id="ARBA00022989"/>
    </source>
</evidence>
<comment type="subcellular location">
    <subcellularLocation>
        <location evidence="1">Membrane</location>
        <topology evidence="1">Multi-pass membrane protein</topology>
    </subcellularLocation>
</comment>
<dbReference type="InterPro" id="IPR038770">
    <property type="entry name" value="Na+/solute_symporter_sf"/>
</dbReference>
<feature type="transmembrane region" description="Helical" evidence="7">
    <location>
        <begin position="95"/>
        <end position="114"/>
    </location>
</feature>
<feature type="transmembrane region" description="Helical" evidence="7">
    <location>
        <begin position="373"/>
        <end position="394"/>
    </location>
</feature>
<evidence type="ECO:0000313" key="10">
    <source>
        <dbReference type="Proteomes" id="UP000244173"/>
    </source>
</evidence>
<keyword evidence="3 7" id="KW-0812">Transmembrane</keyword>
<evidence type="ECO:0000256" key="2">
    <source>
        <dbReference type="ARBA" id="ARBA00022448"/>
    </source>
</evidence>
<dbReference type="PANTHER" id="PTHR32468">
    <property type="entry name" value="CATION/H + ANTIPORTER"/>
    <property type="match status" value="1"/>
</dbReference>
<evidence type="ECO:0000256" key="3">
    <source>
        <dbReference type="ARBA" id="ARBA00022692"/>
    </source>
</evidence>
<feature type="transmembrane region" description="Helical" evidence="7">
    <location>
        <begin position="62"/>
        <end position="83"/>
    </location>
</feature>
<feature type="transmembrane region" description="Helical" evidence="7">
    <location>
        <begin position="192"/>
        <end position="213"/>
    </location>
</feature>
<dbReference type="PANTHER" id="PTHR32468:SF0">
    <property type="entry name" value="K(+)_H(+) ANTIPORTER 1"/>
    <property type="match status" value="1"/>
</dbReference>
<evidence type="ECO:0000256" key="7">
    <source>
        <dbReference type="SAM" id="Phobius"/>
    </source>
</evidence>
<keyword evidence="4 7" id="KW-1133">Transmembrane helix</keyword>
<evidence type="ECO:0000256" key="5">
    <source>
        <dbReference type="ARBA" id="ARBA00023065"/>
    </source>
</evidence>
<sequence>MKKTLLHILTYGLILSAALVILFFILSLGSGGSPVLLQNSSDQGGWLDIAPQVLIQHAHQPLVGLLIQILSILILSRACAWVVRLFGQPRVIGEMIAGILLGKSVLALLWPAGYDFLFPEASMPQLYFFSQIGLIFFMFIVGLELRLSSLKRSASAAVVISHASILLPFLLGVLLALGLYRQYCPPGIAFSSFALFMGIAMSITAFPVLARIIQEKQLSGTSLGSMAIACAAIDDVTAWCLLAAVLGLVKAGSMKSAVVVLIMAVIYVLFMVKVIRPLAQRVLRHATVDGKTTSSQLAFIFAIGLGSALVSEVIGIHALFGAFLAGAIMPHQLTLRINLCAKIEHLTTVVLLPIFFTYTGIRVQIGLLDNWQAWQHCAAIIAVATVGKMVGAAVAARSKGIKWRDAWALGALMNTRGLMELVVLNIGYDIGILSPQIFAMLVVMALVTTFMTGPLLALILPGLRQKQRSHPYEMQAS</sequence>
<feature type="transmembrane region" description="Helical" evidence="7">
    <location>
        <begin position="254"/>
        <end position="272"/>
    </location>
</feature>
<reference evidence="9 10" key="1">
    <citation type="submission" date="2018-04" db="EMBL/GenBank/DDBJ databases">
        <title>Denitrifier Microvirgula.</title>
        <authorList>
            <person name="Anderson E."/>
            <person name="Jang J."/>
            <person name="Ishii S."/>
        </authorList>
    </citation>
    <scope>NUCLEOTIDE SEQUENCE [LARGE SCALE GENOMIC DNA]</scope>
    <source>
        <strain evidence="9 10">BE2.4</strain>
    </source>
</reference>
<keyword evidence="5" id="KW-0406">Ion transport</keyword>
<keyword evidence="10" id="KW-1185">Reference proteome</keyword>
<evidence type="ECO:0000256" key="6">
    <source>
        <dbReference type="ARBA" id="ARBA00023136"/>
    </source>
</evidence>
<accession>A0A2S0P6L5</accession>
<dbReference type="Pfam" id="PF00999">
    <property type="entry name" value="Na_H_Exchanger"/>
    <property type="match status" value="1"/>
</dbReference>
<dbReference type="Proteomes" id="UP000244173">
    <property type="component" value="Chromosome"/>
</dbReference>
<name>A0A2S0P6L5_9NEIS</name>
<feature type="transmembrane region" description="Helical" evidence="7">
    <location>
        <begin position="225"/>
        <end position="248"/>
    </location>
</feature>
<dbReference type="GO" id="GO:0015297">
    <property type="term" value="F:antiporter activity"/>
    <property type="evidence" value="ECO:0007669"/>
    <property type="project" value="InterPro"/>
</dbReference>
<dbReference type="InterPro" id="IPR006153">
    <property type="entry name" value="Cation/H_exchanger_TM"/>
</dbReference>
<dbReference type="KEGG" id="maer:DAI18_02150"/>
<keyword evidence="6 7" id="KW-0472">Membrane</keyword>
<dbReference type="GO" id="GO:1902600">
    <property type="term" value="P:proton transmembrane transport"/>
    <property type="evidence" value="ECO:0007669"/>
    <property type="project" value="InterPro"/>
</dbReference>
<gene>
    <name evidence="9" type="ORF">DAI18_02150</name>
</gene>
<evidence type="ECO:0000259" key="8">
    <source>
        <dbReference type="Pfam" id="PF00999"/>
    </source>
</evidence>
<feature type="transmembrane region" description="Helical" evidence="7">
    <location>
        <begin position="406"/>
        <end position="426"/>
    </location>
</feature>
<dbReference type="Gene3D" id="1.20.1530.20">
    <property type="match status" value="1"/>
</dbReference>
<keyword evidence="2" id="KW-0813">Transport</keyword>
<protein>
    <submittedName>
        <fullName evidence="9">Cation/H(+) antiporter</fullName>
    </submittedName>
</protein>
<dbReference type="RefSeq" id="WP_051529023.1">
    <property type="nucleotide sequence ID" value="NZ_CP028519.1"/>
</dbReference>